<keyword evidence="4" id="KW-0315">Glutamine amidotransferase</keyword>
<comment type="caution">
    <text evidence="7">The sequence shown here is derived from an EMBL/GenBank/DDBJ whole genome shotgun (WGS) entry which is preliminary data.</text>
</comment>
<reference evidence="7 8" key="1">
    <citation type="journal article" date="2017" name="FEMS Microbiol. Ecol.">
        <title>Reconstructed genomes of novel Dehalococcoides mccartyi strains from 1,2,3,4-tetrachlorodibenzo-p-dioxin-dechlorinating enrichment cultures reveal divergent reductive dehalogenase gene profiles.</title>
        <authorList>
            <person name="Dam H.T."/>
            <person name="Vollmers J."/>
            <person name="Kaster A.K."/>
            <person name="Haggblom M.M."/>
        </authorList>
    </citation>
    <scope>NUCLEOTIDE SEQUENCE [LARGE SCALE GENOMIC DNA]</scope>
    <source>
        <strain evidence="7 8">H1-3-2.001</strain>
    </source>
</reference>
<gene>
    <name evidence="7" type="ORF">CVH13_01564</name>
</gene>
<evidence type="ECO:0000313" key="8">
    <source>
        <dbReference type="Proteomes" id="UP000233649"/>
    </source>
</evidence>
<evidence type="ECO:0000256" key="2">
    <source>
        <dbReference type="ARBA" id="ARBA00007800"/>
    </source>
</evidence>
<dbReference type="InterPro" id="IPR029062">
    <property type="entry name" value="Class_I_gatase-like"/>
</dbReference>
<comment type="similarity">
    <text evidence="2">Belongs to the CarA family.</text>
</comment>
<dbReference type="Pfam" id="PF00117">
    <property type="entry name" value="GATase"/>
    <property type="match status" value="1"/>
</dbReference>
<dbReference type="PRINTS" id="PR00096">
    <property type="entry name" value="GATASE"/>
</dbReference>
<dbReference type="PANTHER" id="PTHR43418:SF7">
    <property type="entry name" value="CARBAMOYL-PHOSPHATE SYNTHASE SMALL CHAIN"/>
    <property type="match status" value="1"/>
</dbReference>
<dbReference type="InterPro" id="IPR035686">
    <property type="entry name" value="CPSase_GATase1"/>
</dbReference>
<evidence type="ECO:0000259" key="6">
    <source>
        <dbReference type="Pfam" id="PF00117"/>
    </source>
</evidence>
<dbReference type="Gene3D" id="3.40.50.880">
    <property type="match status" value="1"/>
</dbReference>
<evidence type="ECO:0000256" key="3">
    <source>
        <dbReference type="ARBA" id="ARBA00012738"/>
    </source>
</evidence>
<dbReference type="SUPFAM" id="SSF52317">
    <property type="entry name" value="Class I glutamine amidotransferase-like"/>
    <property type="match status" value="1"/>
</dbReference>
<sequence length="228" mass="25407">TPEEALKIIRNTPDYGQIDFVRKISTPSPYEWQKEKPSFAGCHVAVLDCGLKYSILNQLKSHGCKVTVLPCTTSPKEIDTLNPDGIVLSPGPGNPELLDYLITTVRHVCEKYPVMGICLGNQLIGRAFGAKTFKLKFGHRGGNHPVKDLESGRVYITSQNHGYSIDPVTLKNDLKVSHLNLNDGTVEGLRHRELPVFSIQYHSEASPGPMDSTYLFKQFVEMIKQTKK</sequence>
<comment type="pathway">
    <text evidence="1">Amino-acid biosynthesis; L-arginine biosynthesis; carbamoyl phosphate from bicarbonate: step 1/1.</text>
</comment>
<proteinExistence type="inferred from homology"/>
<feature type="non-terminal residue" evidence="7">
    <location>
        <position position="1"/>
    </location>
</feature>
<evidence type="ECO:0000313" key="7">
    <source>
        <dbReference type="EMBL" id="PKH45292.1"/>
    </source>
</evidence>
<evidence type="ECO:0000256" key="4">
    <source>
        <dbReference type="ARBA" id="ARBA00022962"/>
    </source>
</evidence>
<dbReference type="PRINTS" id="PR00099">
    <property type="entry name" value="CPSGATASE"/>
</dbReference>
<dbReference type="Proteomes" id="UP000233649">
    <property type="component" value="Unassembled WGS sequence"/>
</dbReference>
<dbReference type="EC" id="6.3.5.5" evidence="3"/>
<organism evidence="7 8">
    <name type="scientific">Dehalococcoides mccartyi</name>
    <dbReference type="NCBI Taxonomy" id="61435"/>
    <lineage>
        <taxon>Bacteria</taxon>
        <taxon>Bacillati</taxon>
        <taxon>Chloroflexota</taxon>
        <taxon>Dehalococcoidia</taxon>
        <taxon>Dehalococcoidales</taxon>
        <taxon>Dehalococcoidaceae</taxon>
        <taxon>Dehalococcoides</taxon>
    </lineage>
</organism>
<dbReference type="PRINTS" id="PR00097">
    <property type="entry name" value="ANTSNTHASEII"/>
</dbReference>
<dbReference type="NCBIfam" id="NF009475">
    <property type="entry name" value="PRK12838.1"/>
    <property type="match status" value="1"/>
</dbReference>
<dbReference type="GO" id="GO:0004088">
    <property type="term" value="F:carbamoyl-phosphate synthase (glutamine-hydrolyzing) activity"/>
    <property type="evidence" value="ECO:0007669"/>
    <property type="project" value="UniProtKB-EC"/>
</dbReference>
<name>A0A2J1DT32_9CHLR</name>
<dbReference type="InterPro" id="IPR017926">
    <property type="entry name" value="GATASE"/>
</dbReference>
<feature type="domain" description="Glutamine amidotransferase" evidence="6">
    <location>
        <begin position="46"/>
        <end position="221"/>
    </location>
</feature>
<dbReference type="InterPro" id="IPR050472">
    <property type="entry name" value="Anth_synth/Amidotransfase"/>
</dbReference>
<keyword evidence="7" id="KW-0436">Ligase</keyword>
<evidence type="ECO:0000256" key="5">
    <source>
        <dbReference type="ARBA" id="ARBA00048816"/>
    </source>
</evidence>
<evidence type="ECO:0000256" key="1">
    <source>
        <dbReference type="ARBA" id="ARBA00005077"/>
    </source>
</evidence>
<dbReference type="PANTHER" id="PTHR43418">
    <property type="entry name" value="MULTIFUNCTIONAL TRYPTOPHAN BIOSYNTHESIS PROTEIN-RELATED"/>
    <property type="match status" value="1"/>
</dbReference>
<dbReference type="AlphaFoldDB" id="A0A2J1DT32"/>
<protein>
    <recommendedName>
        <fullName evidence="3">carbamoyl-phosphate synthase (glutamine-hydrolyzing)</fullName>
        <ecNumber evidence="3">6.3.5.5</ecNumber>
    </recommendedName>
</protein>
<accession>A0A2J1DT32</accession>
<comment type="catalytic activity">
    <reaction evidence="5">
        <text>hydrogencarbonate + L-glutamine + 2 ATP + H2O = carbamoyl phosphate + L-glutamate + 2 ADP + phosphate + 2 H(+)</text>
        <dbReference type="Rhea" id="RHEA:18633"/>
        <dbReference type="ChEBI" id="CHEBI:15377"/>
        <dbReference type="ChEBI" id="CHEBI:15378"/>
        <dbReference type="ChEBI" id="CHEBI:17544"/>
        <dbReference type="ChEBI" id="CHEBI:29985"/>
        <dbReference type="ChEBI" id="CHEBI:30616"/>
        <dbReference type="ChEBI" id="CHEBI:43474"/>
        <dbReference type="ChEBI" id="CHEBI:58228"/>
        <dbReference type="ChEBI" id="CHEBI:58359"/>
        <dbReference type="ChEBI" id="CHEBI:456216"/>
        <dbReference type="EC" id="6.3.5.5"/>
    </reaction>
</comment>
<dbReference type="EMBL" id="PHFD01000355">
    <property type="protein sequence ID" value="PKH45292.1"/>
    <property type="molecule type" value="Genomic_DNA"/>
</dbReference>
<dbReference type="PROSITE" id="PS51273">
    <property type="entry name" value="GATASE_TYPE_1"/>
    <property type="match status" value="1"/>
</dbReference>
<dbReference type="CDD" id="cd01744">
    <property type="entry name" value="GATase1_CPSase"/>
    <property type="match status" value="1"/>
</dbReference>